<organism evidence="2 3">
    <name type="scientific">Acetobacter thailandicus</name>
    <dbReference type="NCBI Taxonomy" id="1502842"/>
    <lineage>
        <taxon>Bacteria</taxon>
        <taxon>Pseudomonadati</taxon>
        <taxon>Pseudomonadota</taxon>
        <taxon>Alphaproteobacteria</taxon>
        <taxon>Acetobacterales</taxon>
        <taxon>Acetobacteraceae</taxon>
        <taxon>Acetobacter</taxon>
    </lineage>
</organism>
<accession>A0ABT3QBN4</accession>
<feature type="region of interest" description="Disordered" evidence="1">
    <location>
        <begin position="1"/>
        <end position="44"/>
    </location>
</feature>
<proteinExistence type="predicted"/>
<comment type="caution">
    <text evidence="2">The sequence shown here is derived from an EMBL/GenBank/DDBJ whole genome shotgun (WGS) entry which is preliminary data.</text>
</comment>
<protein>
    <submittedName>
        <fullName evidence="2">Uncharacterized protein</fullName>
    </submittedName>
</protein>
<name>A0ABT3QBN4_9PROT</name>
<sequence length="44" mass="5223">MKDEAFKKYIMHGDESTSHMTPDERLVKSTRDAARRDLQQELEK</sequence>
<gene>
    <name evidence="2" type="ORF">OQ497_01715</name>
</gene>
<dbReference type="RefSeq" id="WP_265792392.1">
    <property type="nucleotide sequence ID" value="NZ_JAPIUZ010000001.1"/>
</dbReference>
<dbReference type="EMBL" id="JAPIUZ010000001">
    <property type="protein sequence ID" value="MCX2562686.1"/>
    <property type="molecule type" value="Genomic_DNA"/>
</dbReference>
<evidence type="ECO:0000313" key="3">
    <source>
        <dbReference type="Proteomes" id="UP001301152"/>
    </source>
</evidence>
<evidence type="ECO:0000256" key="1">
    <source>
        <dbReference type="SAM" id="MobiDB-lite"/>
    </source>
</evidence>
<reference evidence="2 3" key="1">
    <citation type="submission" date="2022-11" db="EMBL/GenBank/DDBJ databases">
        <title>Genome sequencing of Acetobacter type strain.</title>
        <authorList>
            <person name="Heo J."/>
            <person name="Lee D."/>
            <person name="Han B.-H."/>
            <person name="Hong S.-B."/>
            <person name="Kwon S.-W."/>
        </authorList>
    </citation>
    <scope>NUCLEOTIDE SEQUENCE [LARGE SCALE GENOMIC DNA]</scope>
    <source>
        <strain evidence="2 3">KACC 21253</strain>
    </source>
</reference>
<keyword evidence="3" id="KW-1185">Reference proteome</keyword>
<evidence type="ECO:0000313" key="2">
    <source>
        <dbReference type="EMBL" id="MCX2562686.1"/>
    </source>
</evidence>
<dbReference type="Proteomes" id="UP001301152">
    <property type="component" value="Unassembled WGS sequence"/>
</dbReference>